<organism evidence="3 4">
    <name type="scientific">Rubritalea tangerina</name>
    <dbReference type="NCBI Taxonomy" id="430798"/>
    <lineage>
        <taxon>Bacteria</taxon>
        <taxon>Pseudomonadati</taxon>
        <taxon>Verrucomicrobiota</taxon>
        <taxon>Verrucomicrobiia</taxon>
        <taxon>Verrucomicrobiales</taxon>
        <taxon>Rubritaleaceae</taxon>
        <taxon>Rubritalea</taxon>
    </lineage>
</organism>
<proteinExistence type="inferred from homology"/>
<keyword evidence="4" id="KW-1185">Reference proteome</keyword>
<evidence type="ECO:0000256" key="1">
    <source>
        <dbReference type="ARBA" id="ARBA00006964"/>
    </source>
</evidence>
<dbReference type="EMBL" id="JBHUJB010000049">
    <property type="protein sequence ID" value="MFD2159663.1"/>
    <property type="molecule type" value="Genomic_DNA"/>
</dbReference>
<dbReference type="Pfam" id="PF01784">
    <property type="entry name" value="DUF34_NIF3"/>
    <property type="match status" value="1"/>
</dbReference>
<dbReference type="InterPro" id="IPR036069">
    <property type="entry name" value="DUF34/NIF3_sf"/>
</dbReference>
<dbReference type="Proteomes" id="UP001597389">
    <property type="component" value="Unassembled WGS sequence"/>
</dbReference>
<comment type="caution">
    <text evidence="3">The sequence shown here is derived from an EMBL/GenBank/DDBJ whole genome shotgun (WGS) entry which is preliminary data.</text>
</comment>
<dbReference type="SUPFAM" id="SSF102705">
    <property type="entry name" value="NIF3 (NGG1p interacting factor 3)-like"/>
    <property type="match status" value="1"/>
</dbReference>
<evidence type="ECO:0000256" key="2">
    <source>
        <dbReference type="ARBA" id="ARBA00022723"/>
    </source>
</evidence>
<dbReference type="Gene3D" id="3.40.1390.30">
    <property type="entry name" value="NIF3 (NGG1p interacting factor 3)-like"/>
    <property type="match status" value="2"/>
</dbReference>
<sequence>MAELHAIESYLEEMLKTSEVPDYGAAHNGLQLTNNGEVTKVVAAVDASLPVIRKAINEGADLLIVHHGLFWQGVQKMVGAQYEKFAEAIHANLAIYSSHIPLDIHPEFGNNALLAQSIGMEKVAPFHDWKEIQLGLKQELDLDFETLIERVEAAVEGDVHFCRGRKEPSVGTVGIVTGGAGSEIMAMAEQGVDTFITGEGPHWSYPLAEELGVNLLYAGHYATETFGVKALAEQVAKKWDIATGFIDHPTGL</sequence>
<evidence type="ECO:0000313" key="3">
    <source>
        <dbReference type="EMBL" id="MFD2159663.1"/>
    </source>
</evidence>
<dbReference type="PANTHER" id="PTHR13799">
    <property type="entry name" value="NGG1 INTERACTING FACTOR 3"/>
    <property type="match status" value="1"/>
</dbReference>
<reference evidence="4" key="1">
    <citation type="journal article" date="2019" name="Int. J. Syst. Evol. Microbiol.">
        <title>The Global Catalogue of Microorganisms (GCM) 10K type strain sequencing project: providing services to taxonomists for standard genome sequencing and annotation.</title>
        <authorList>
            <consortium name="The Broad Institute Genomics Platform"/>
            <consortium name="The Broad Institute Genome Sequencing Center for Infectious Disease"/>
            <person name="Wu L."/>
            <person name="Ma J."/>
        </authorList>
    </citation>
    <scope>NUCLEOTIDE SEQUENCE [LARGE SCALE GENOMIC DNA]</scope>
    <source>
        <strain evidence="4">CCUG 57942</strain>
    </source>
</reference>
<dbReference type="PANTHER" id="PTHR13799:SF14">
    <property type="entry name" value="GTP CYCLOHYDROLASE 1 TYPE 2 HOMOLOG"/>
    <property type="match status" value="1"/>
</dbReference>
<comment type="similarity">
    <text evidence="1">Belongs to the GTP cyclohydrolase I type 2/NIF3 family.</text>
</comment>
<gene>
    <name evidence="3" type="ORF">ACFSW8_12200</name>
</gene>
<dbReference type="InterPro" id="IPR002678">
    <property type="entry name" value="DUF34/NIF3"/>
</dbReference>
<name>A0ABW4ZCD8_9BACT</name>
<evidence type="ECO:0000313" key="4">
    <source>
        <dbReference type="Proteomes" id="UP001597389"/>
    </source>
</evidence>
<accession>A0ABW4ZCD8</accession>
<dbReference type="RefSeq" id="WP_377089559.1">
    <property type="nucleotide sequence ID" value="NZ_JBHSJL010000014.1"/>
</dbReference>
<dbReference type="NCBIfam" id="TIGR00486">
    <property type="entry name" value="YbgI_SA1388"/>
    <property type="match status" value="1"/>
</dbReference>
<protein>
    <submittedName>
        <fullName evidence="3">Nif3-like dinuclear metal center hexameric protein</fullName>
    </submittedName>
</protein>
<keyword evidence="2" id="KW-0479">Metal-binding</keyword>